<dbReference type="GO" id="GO:0030313">
    <property type="term" value="C:cell envelope"/>
    <property type="evidence" value="ECO:0007669"/>
    <property type="project" value="UniProtKB-SubCell"/>
</dbReference>
<gene>
    <name evidence="3" type="ORF">IDH45_27245</name>
</gene>
<comment type="caution">
    <text evidence="3">The sequence shown here is derived from an EMBL/GenBank/DDBJ whole genome shotgun (WGS) entry which is preliminary data.</text>
</comment>
<dbReference type="RefSeq" id="WP_190931302.1">
    <property type="nucleotide sequence ID" value="NZ_JACXJA010000045.1"/>
</dbReference>
<comment type="subcellular location">
    <subcellularLocation>
        <location evidence="1">Cell envelope</location>
    </subcellularLocation>
</comment>
<dbReference type="InterPro" id="IPR012480">
    <property type="entry name" value="Hepar_II_III_C"/>
</dbReference>
<feature type="domain" description="Heparinase II/III-like C-terminal" evidence="2">
    <location>
        <begin position="407"/>
        <end position="541"/>
    </location>
</feature>
<keyword evidence="4" id="KW-1185">Reference proteome</keyword>
<proteinExistence type="predicted"/>
<organism evidence="3 4">
    <name type="scientific">Paenibacillus oceani</name>
    <dbReference type="NCBI Taxonomy" id="2772510"/>
    <lineage>
        <taxon>Bacteria</taxon>
        <taxon>Bacillati</taxon>
        <taxon>Bacillota</taxon>
        <taxon>Bacilli</taxon>
        <taxon>Bacillales</taxon>
        <taxon>Paenibacillaceae</taxon>
        <taxon>Paenibacillus</taxon>
    </lineage>
</organism>
<evidence type="ECO:0000313" key="4">
    <source>
        <dbReference type="Proteomes" id="UP000639396"/>
    </source>
</evidence>
<dbReference type="GO" id="GO:0016829">
    <property type="term" value="F:lyase activity"/>
    <property type="evidence" value="ECO:0007669"/>
    <property type="project" value="InterPro"/>
</dbReference>
<dbReference type="Proteomes" id="UP000639396">
    <property type="component" value="Unassembled WGS sequence"/>
</dbReference>
<evidence type="ECO:0000259" key="2">
    <source>
        <dbReference type="Pfam" id="PF07940"/>
    </source>
</evidence>
<accession>A0A927H2V4</accession>
<evidence type="ECO:0000256" key="1">
    <source>
        <dbReference type="ARBA" id="ARBA00004196"/>
    </source>
</evidence>
<protein>
    <submittedName>
        <fullName evidence="3">Heparinase II/III family protein</fullName>
    </submittedName>
</protein>
<name>A0A927H2V4_9BACL</name>
<evidence type="ECO:0000313" key="3">
    <source>
        <dbReference type="EMBL" id="MBD2865682.1"/>
    </source>
</evidence>
<dbReference type="Pfam" id="PF07940">
    <property type="entry name" value="Hepar_II_III_C"/>
    <property type="match status" value="1"/>
</dbReference>
<dbReference type="AlphaFoldDB" id="A0A927H2V4"/>
<dbReference type="EMBL" id="JACXJA010000045">
    <property type="protein sequence ID" value="MBD2865682.1"/>
    <property type="molecule type" value="Genomic_DNA"/>
</dbReference>
<dbReference type="InterPro" id="IPR008929">
    <property type="entry name" value="Chondroitin_lyas"/>
</dbReference>
<reference evidence="3" key="1">
    <citation type="submission" date="2020-09" db="EMBL/GenBank/DDBJ databases">
        <title>A novel bacterium of genus Paenibacillus, isolated from South China Sea.</title>
        <authorList>
            <person name="Huang H."/>
            <person name="Mo K."/>
            <person name="Hu Y."/>
        </authorList>
    </citation>
    <scope>NUCLEOTIDE SEQUENCE</scope>
    <source>
        <strain evidence="3">IB182363</strain>
    </source>
</reference>
<sequence>MFNQRLDQRTVTELLLPASSFHPFPKFADREAWSSLPEQVTSKWLAWAEESVDYEWPALPAVRYMDYVRNGNRSRYEQLYFKRRRVITELLIGECIEGKGRFIEPLINGLWCLCEESYWVIPAHMSLSRSSAGSELPDVADQVIDLFAAETGGLLAWTVYLLKERLDEESAMVVKRIRYEMKRRILEPFLQRDDFWWMGFTGRKVNNWNPWILSNCLAAFILLEEDETDRSRAVAKAAKSLDFFMDVYHPDGCCDEGPGYWGRAGASLFDCMELLYLASDGKLSFFEEPLVQQIGKYIYRVHIDGNYYVNYADGDARLKISADVVYRYGKRIGDSRMSALGVCVFQMNGITRESFASPFRILGELFDAKTLLETTAAAPYERDVWMADTQVFAAREQAGSPSGLYVAAKGGHNNESHNHNDIGHYIVYYNGHPFLIDAGVENYTSKTFSPRRYEIWTMQSDYHSVPTVNGVQQMAGASFRATEASYEANDDMAAVTMNIAPAYPAEAGIVSWRRTISLQRGSHGNAVVEVNDTFRLSAATSNLVLNCLTLQEPIVRQGGRIELINKIGETLRLQYDSSRLTAEVEHVHVTDSKLLSVWGDSVYRLKLKAREPAAEGTFRLRFAAVAGSEIKDSK</sequence>
<dbReference type="Gene3D" id="2.70.98.70">
    <property type="match status" value="1"/>
</dbReference>
<dbReference type="Gene3D" id="1.50.10.100">
    <property type="entry name" value="Chondroitin AC/alginate lyase"/>
    <property type="match status" value="1"/>
</dbReference>
<dbReference type="SUPFAM" id="SSF48230">
    <property type="entry name" value="Chondroitin AC/alginate lyase"/>
    <property type="match status" value="1"/>
</dbReference>